<evidence type="ECO:0000313" key="3">
    <source>
        <dbReference type="Proteomes" id="UP000039021"/>
    </source>
</evidence>
<name>A0A916P756_MYCTX</name>
<evidence type="ECO:0000313" key="2">
    <source>
        <dbReference type="EMBL" id="COX20554.1"/>
    </source>
</evidence>
<proteinExistence type="predicted"/>
<dbReference type="Proteomes" id="UP000039021">
    <property type="component" value="Unassembled WGS sequence"/>
</dbReference>
<dbReference type="EMBL" id="CSBK01000283">
    <property type="protein sequence ID" value="COX20554.1"/>
    <property type="molecule type" value="Genomic_DNA"/>
</dbReference>
<gene>
    <name evidence="2" type="ORF">ERS007739_00860</name>
</gene>
<sequence>MTVSGDHTNAPATPNAMNGNTSRQMGVPGAISHKSHVIAIASTEKPKPSTHNGWDLSMIMPTNGASTPPTIAVGANSTAVWVGDNPHTACA</sequence>
<comment type="caution">
    <text evidence="2">The sequence shown here is derived from an EMBL/GenBank/DDBJ whole genome shotgun (WGS) entry which is preliminary data.</text>
</comment>
<feature type="compositionally biased region" description="Polar residues" evidence="1">
    <location>
        <begin position="1"/>
        <end position="24"/>
    </location>
</feature>
<feature type="region of interest" description="Disordered" evidence="1">
    <location>
        <begin position="1"/>
        <end position="28"/>
    </location>
</feature>
<accession>A0A916P756</accession>
<dbReference type="AlphaFoldDB" id="A0A916P756"/>
<organism evidence="2 3">
    <name type="scientific">Mycobacterium tuberculosis</name>
    <dbReference type="NCBI Taxonomy" id="1773"/>
    <lineage>
        <taxon>Bacteria</taxon>
        <taxon>Bacillati</taxon>
        <taxon>Actinomycetota</taxon>
        <taxon>Actinomycetes</taxon>
        <taxon>Mycobacteriales</taxon>
        <taxon>Mycobacteriaceae</taxon>
        <taxon>Mycobacterium</taxon>
        <taxon>Mycobacterium tuberculosis complex</taxon>
    </lineage>
</organism>
<evidence type="ECO:0000256" key="1">
    <source>
        <dbReference type="SAM" id="MobiDB-lite"/>
    </source>
</evidence>
<reference evidence="3" key="1">
    <citation type="submission" date="2015-03" db="EMBL/GenBank/DDBJ databases">
        <authorList>
            <consortium name="Pathogen Informatics"/>
        </authorList>
    </citation>
    <scope>NUCLEOTIDE SEQUENCE [LARGE SCALE GENOMIC DNA]</scope>
    <source>
        <strain evidence="3">N09902308</strain>
    </source>
</reference>
<protein>
    <submittedName>
        <fullName evidence="2">Uncharacterized protein</fullName>
    </submittedName>
</protein>